<sequence>MSQWNRNSSSQQANGRLLQLIIGGIIFIIIIGIISQSCSNSSTMLSSDTVSFDGTGASDASTASGSATSSADQLTVPWDYQVTEGKVGELVAGDMTVLPNNKLLPNDGNYKTGDTIWVIEYMSALMESDDSGKTNVTLTAWQPIKSFKTEALAKADLDKLKFQVKSEVDLVGVYKTTYQGATRQFAVLVLPSGNRLKQPIDEAKYNELKSAKKANVLLEEVHSYQNYDLAYAKFRGWAS</sequence>
<name>A0A7W5AXQ2_9BACL</name>
<dbReference type="EMBL" id="JACHXK010000005">
    <property type="protein sequence ID" value="MBB3110704.1"/>
    <property type="molecule type" value="Genomic_DNA"/>
</dbReference>
<proteinExistence type="predicted"/>
<comment type="caution">
    <text evidence="2">The sequence shown here is derived from an EMBL/GenBank/DDBJ whole genome shotgun (WGS) entry which is preliminary data.</text>
</comment>
<accession>A0A7W5AXQ2</accession>
<dbReference type="RefSeq" id="WP_183600601.1">
    <property type="nucleotide sequence ID" value="NZ_JACHXK010000005.1"/>
</dbReference>
<keyword evidence="1" id="KW-0472">Membrane</keyword>
<feature type="transmembrane region" description="Helical" evidence="1">
    <location>
        <begin position="16"/>
        <end position="34"/>
    </location>
</feature>
<gene>
    <name evidence="2" type="ORF">FHS18_002771</name>
</gene>
<reference evidence="2 3" key="1">
    <citation type="submission" date="2020-08" db="EMBL/GenBank/DDBJ databases">
        <title>Genomic Encyclopedia of Type Strains, Phase III (KMG-III): the genomes of soil and plant-associated and newly described type strains.</title>
        <authorList>
            <person name="Whitman W."/>
        </authorList>
    </citation>
    <scope>NUCLEOTIDE SEQUENCE [LARGE SCALE GENOMIC DNA]</scope>
    <source>
        <strain evidence="2 3">CECT 5862</strain>
    </source>
</reference>
<keyword evidence="1" id="KW-1133">Transmembrane helix</keyword>
<evidence type="ECO:0000313" key="3">
    <source>
        <dbReference type="Proteomes" id="UP000570361"/>
    </source>
</evidence>
<protein>
    <submittedName>
        <fullName evidence="2">Uncharacterized protein</fullName>
    </submittedName>
</protein>
<dbReference type="Proteomes" id="UP000570361">
    <property type="component" value="Unassembled WGS sequence"/>
</dbReference>
<evidence type="ECO:0000313" key="2">
    <source>
        <dbReference type="EMBL" id="MBB3110704.1"/>
    </source>
</evidence>
<keyword evidence="1" id="KW-0812">Transmembrane</keyword>
<dbReference type="AlphaFoldDB" id="A0A7W5AXQ2"/>
<keyword evidence="3" id="KW-1185">Reference proteome</keyword>
<evidence type="ECO:0000256" key="1">
    <source>
        <dbReference type="SAM" id="Phobius"/>
    </source>
</evidence>
<organism evidence="2 3">
    <name type="scientific">Paenibacillus phyllosphaerae</name>
    <dbReference type="NCBI Taxonomy" id="274593"/>
    <lineage>
        <taxon>Bacteria</taxon>
        <taxon>Bacillati</taxon>
        <taxon>Bacillota</taxon>
        <taxon>Bacilli</taxon>
        <taxon>Bacillales</taxon>
        <taxon>Paenibacillaceae</taxon>
        <taxon>Paenibacillus</taxon>
    </lineage>
</organism>